<proteinExistence type="predicted"/>
<evidence type="ECO:0000313" key="3">
    <source>
        <dbReference type="Proteomes" id="UP000585327"/>
    </source>
</evidence>
<gene>
    <name evidence="1" type="ORF">H2021_02630</name>
    <name evidence="2" type="ORF">H2021_02665</name>
</gene>
<dbReference type="EMBL" id="JACETM010000020">
    <property type="protein sequence ID" value="MBA4724099.1"/>
    <property type="molecule type" value="Genomic_DNA"/>
</dbReference>
<organism evidence="2 3">
    <name type="scientific">SAR86 cluster bacterium</name>
    <dbReference type="NCBI Taxonomy" id="2030880"/>
    <lineage>
        <taxon>Bacteria</taxon>
        <taxon>Pseudomonadati</taxon>
        <taxon>Pseudomonadota</taxon>
        <taxon>Gammaproteobacteria</taxon>
        <taxon>SAR86 cluster</taxon>
    </lineage>
</organism>
<sequence>MNPFGMMKDMKNMEKMMKPALEKFMKDSGFVKKEDLEPLKRRIAELETELKRFK</sequence>
<dbReference type="Proteomes" id="UP000585327">
    <property type="component" value="Unassembled WGS sequence"/>
</dbReference>
<reference evidence="2 3" key="1">
    <citation type="submission" date="2020-06" db="EMBL/GenBank/DDBJ databases">
        <title>Dysbiosis in marine aquaculture revealed through microbiome analysis: reverse ecology for environmental sustainability.</title>
        <authorList>
            <person name="Haro-Moreno J.M."/>
            <person name="Coutinho F.H."/>
            <person name="Zaragoza-Solas A."/>
            <person name="Picazo A."/>
            <person name="Almagro-Moreno S."/>
            <person name="Lopez-Perez M."/>
        </authorList>
    </citation>
    <scope>NUCLEOTIDE SEQUENCE [LARGE SCALE GENOMIC DNA]</scope>
    <source>
        <strain evidence="2">MCMED-G42</strain>
    </source>
</reference>
<dbReference type="EMBL" id="JACETM010000020">
    <property type="protein sequence ID" value="MBA4724092.1"/>
    <property type="molecule type" value="Genomic_DNA"/>
</dbReference>
<comment type="caution">
    <text evidence="2">The sequence shown here is derived from an EMBL/GenBank/DDBJ whole genome shotgun (WGS) entry which is preliminary data.</text>
</comment>
<accession>A0A838YVQ0</accession>
<evidence type="ECO:0000313" key="2">
    <source>
        <dbReference type="EMBL" id="MBA4724099.1"/>
    </source>
</evidence>
<dbReference type="AlphaFoldDB" id="A0A838YVQ0"/>
<evidence type="ECO:0000313" key="1">
    <source>
        <dbReference type="EMBL" id="MBA4724092.1"/>
    </source>
</evidence>
<name>A0A838YVQ0_9GAMM</name>
<protein>
    <submittedName>
        <fullName evidence="2">Uncharacterized protein</fullName>
    </submittedName>
</protein>